<sequence length="848" mass="90287">MASSSASASGQRQPPQELEMLLPGLMGALACPEEQVKEVAPRRLGSRAQFDARGAERANAEELQAGNDDVQAVTNDSTEQSVTARLQLCELRMGFYSKAVAMLESTSIKPPLLPAAAVGMARPVSADDPEEQGLISLCKAVKSWLESQNDATLPDMLEPFATALPYLMKERACVSEEFRIIMICAISQGLATELKSVPQAIEMFDMTIFDAQSGTGNASGQVDGEQTKRKVGKSWDLKEKQVATDMSDASLSEVGVGRAYLAPKAVRSVVAIAKCICHVESSGPPTIAVRQAGMLMHELIMQASSQASELARTVQARPVGKVFTEASRKHVAQSIEGSCRVVYAEISTEISNMHFFFTTAHSSIKAWSAAACHANLQFAAENLNNCMILIDVTALRTTRIWRGRGVDGEAFEEQGPEAFENCKAKLANAPERCCANLLRQRAGDAVFDRVAEGDFNPVAVGNKLTRIVSVLKNMEVRDQFASEIVQFAGMVGFAHKEDFTFGAPSAVTRQEIIEDAFCAFKAVGSDQPAKACIFVPECSDQYVNGKVAEFAPTRAFAIHGVSDFVVKEVPAEEAFARLVTSHGGITGALLEKAGGARSIMIPGNALKGETQLVESSRAMAHLGLVTQMKGLVGCARVHAQSMTSRMPVRVDGPLISSKTRGSETTGWTCKIESQTARQLIKSLAVVPGACKEKLLAMVADSPKKNSSNCKGALPEMDAAIDAALACNEKIGSALFSSNTAAKVVSARNALRKKNSTLHGACGEARGGFKTSVKLARAFSLERKSQANGQTAYLHKKENSNSPTWMPRGLGRCRPWGASWCGRGSWRSSGQGCECGGGAEAGGGGRGGG</sequence>
<dbReference type="Proteomes" id="UP001189429">
    <property type="component" value="Unassembled WGS sequence"/>
</dbReference>
<reference evidence="2" key="1">
    <citation type="submission" date="2023-10" db="EMBL/GenBank/DDBJ databases">
        <authorList>
            <person name="Chen Y."/>
            <person name="Shah S."/>
            <person name="Dougan E. K."/>
            <person name="Thang M."/>
            <person name="Chan C."/>
        </authorList>
    </citation>
    <scope>NUCLEOTIDE SEQUENCE [LARGE SCALE GENOMIC DNA]</scope>
</reference>
<accession>A0ABN9QV59</accession>
<feature type="region of interest" description="Disordered" evidence="1">
    <location>
        <begin position="215"/>
        <end position="234"/>
    </location>
</feature>
<comment type="caution">
    <text evidence="2">The sequence shown here is derived from an EMBL/GenBank/DDBJ whole genome shotgun (WGS) entry which is preliminary data.</text>
</comment>
<gene>
    <name evidence="2" type="ORF">PCOR1329_LOCUS14829</name>
</gene>
<feature type="region of interest" description="Disordered" evidence="1">
    <location>
        <begin position="41"/>
        <end position="77"/>
    </location>
</feature>
<feature type="compositionally biased region" description="Basic and acidic residues" evidence="1">
    <location>
        <begin position="225"/>
        <end position="234"/>
    </location>
</feature>
<name>A0ABN9QV59_9DINO</name>
<organism evidence="2 3">
    <name type="scientific">Prorocentrum cordatum</name>
    <dbReference type="NCBI Taxonomy" id="2364126"/>
    <lineage>
        <taxon>Eukaryota</taxon>
        <taxon>Sar</taxon>
        <taxon>Alveolata</taxon>
        <taxon>Dinophyceae</taxon>
        <taxon>Prorocentrales</taxon>
        <taxon>Prorocentraceae</taxon>
        <taxon>Prorocentrum</taxon>
    </lineage>
</organism>
<keyword evidence="3" id="KW-1185">Reference proteome</keyword>
<evidence type="ECO:0000313" key="3">
    <source>
        <dbReference type="Proteomes" id="UP001189429"/>
    </source>
</evidence>
<proteinExistence type="predicted"/>
<evidence type="ECO:0000256" key="1">
    <source>
        <dbReference type="SAM" id="MobiDB-lite"/>
    </source>
</evidence>
<dbReference type="EMBL" id="CAUYUJ010004447">
    <property type="protein sequence ID" value="CAK0809618.1"/>
    <property type="molecule type" value="Genomic_DNA"/>
</dbReference>
<evidence type="ECO:0000313" key="2">
    <source>
        <dbReference type="EMBL" id="CAK0809618.1"/>
    </source>
</evidence>
<protein>
    <submittedName>
        <fullName evidence="2">Uncharacterized protein</fullName>
    </submittedName>
</protein>